<dbReference type="InterPro" id="IPR011344">
    <property type="entry name" value="ssDNA-bd"/>
</dbReference>
<dbReference type="EMBL" id="PFWU01000030">
    <property type="protein sequence ID" value="PJA45591.1"/>
    <property type="molecule type" value="Genomic_DNA"/>
</dbReference>
<evidence type="ECO:0000256" key="2">
    <source>
        <dbReference type="HAMAP-Rule" id="MF_00984"/>
    </source>
</evidence>
<dbReference type="Pfam" id="PF00436">
    <property type="entry name" value="SSB"/>
    <property type="match status" value="1"/>
</dbReference>
<dbReference type="InterPro" id="IPR000424">
    <property type="entry name" value="Primosome_PriB/ssb"/>
</dbReference>
<dbReference type="PROSITE" id="PS50935">
    <property type="entry name" value="SSB"/>
    <property type="match status" value="1"/>
</dbReference>
<gene>
    <name evidence="5" type="ORF">CO174_02710</name>
</gene>
<dbReference type="GO" id="GO:0009295">
    <property type="term" value="C:nucleoid"/>
    <property type="evidence" value="ECO:0007669"/>
    <property type="project" value="TreeGrafter"/>
</dbReference>
<dbReference type="AlphaFoldDB" id="A0A2M7XCH1"/>
<dbReference type="GO" id="GO:0003697">
    <property type="term" value="F:single-stranded DNA binding"/>
    <property type="evidence" value="ECO:0007669"/>
    <property type="project" value="UniProtKB-UniRule"/>
</dbReference>
<protein>
    <recommendedName>
        <fullName evidence="2 3">Single-stranded DNA-binding protein</fullName>
        <shortName evidence="2">SSB</shortName>
    </recommendedName>
</protein>
<comment type="caution">
    <text evidence="2">Lacks conserved residue(s) required for the propagation of feature annotation.</text>
</comment>
<sequence>MYSLNRATIIGNLTQDPEVRQLPSGQSVCNFTVATNRYWTSTDGQKQEATEFHSVVAWRKLAEICAQYLGKGRKVYIDGYLQTRSWDGQDSVKRSRTEIVAENMIILDKGPGGNRPSSGGAFAPPQPPMSDPGVGADDEIRVEDIPF</sequence>
<evidence type="ECO:0000313" key="6">
    <source>
        <dbReference type="Proteomes" id="UP000229385"/>
    </source>
</evidence>
<dbReference type="Proteomes" id="UP000229385">
    <property type="component" value="Unassembled WGS sequence"/>
</dbReference>
<dbReference type="NCBIfam" id="TIGR00621">
    <property type="entry name" value="ssb"/>
    <property type="match status" value="1"/>
</dbReference>
<dbReference type="SUPFAM" id="SSF50249">
    <property type="entry name" value="Nucleic acid-binding proteins"/>
    <property type="match status" value="1"/>
</dbReference>
<dbReference type="HAMAP" id="MF_00984">
    <property type="entry name" value="SSB"/>
    <property type="match status" value="1"/>
</dbReference>
<accession>A0A2M7XCH1</accession>
<dbReference type="PANTHER" id="PTHR10302:SF27">
    <property type="entry name" value="SINGLE-STRANDED DNA-BINDING PROTEIN"/>
    <property type="match status" value="1"/>
</dbReference>
<reference evidence="6" key="1">
    <citation type="submission" date="2017-09" db="EMBL/GenBank/DDBJ databases">
        <title>Depth-based differentiation of microbial function through sediment-hosted aquifers and enrichment of novel symbionts in the deep terrestrial subsurface.</title>
        <authorList>
            <person name="Probst A.J."/>
            <person name="Ladd B."/>
            <person name="Jarett J.K."/>
            <person name="Geller-Mcgrath D.E."/>
            <person name="Sieber C.M.K."/>
            <person name="Emerson J.B."/>
            <person name="Anantharaman K."/>
            <person name="Thomas B.C."/>
            <person name="Malmstrom R."/>
            <person name="Stieglmeier M."/>
            <person name="Klingl A."/>
            <person name="Woyke T."/>
            <person name="Ryan C.M."/>
            <person name="Banfield J.F."/>
        </authorList>
    </citation>
    <scope>NUCLEOTIDE SEQUENCE [LARGE SCALE GENOMIC DNA]</scope>
</reference>
<evidence type="ECO:0000256" key="3">
    <source>
        <dbReference type="RuleBase" id="RU000524"/>
    </source>
</evidence>
<dbReference type="CDD" id="cd04496">
    <property type="entry name" value="SSB_OBF"/>
    <property type="match status" value="1"/>
</dbReference>
<dbReference type="Gene3D" id="2.40.50.140">
    <property type="entry name" value="Nucleic acid-binding proteins"/>
    <property type="match status" value="1"/>
</dbReference>
<evidence type="ECO:0000313" key="5">
    <source>
        <dbReference type="EMBL" id="PJA45591.1"/>
    </source>
</evidence>
<comment type="caution">
    <text evidence="5">The sequence shown here is derived from an EMBL/GenBank/DDBJ whole genome shotgun (WGS) entry which is preliminary data.</text>
</comment>
<proteinExistence type="inferred from homology"/>
<organism evidence="5 6">
    <name type="scientific">Candidatus Uhrbacteria bacterium CG_4_9_14_3_um_filter_50_9</name>
    <dbReference type="NCBI Taxonomy" id="1975035"/>
    <lineage>
        <taxon>Bacteria</taxon>
        <taxon>Candidatus Uhriibacteriota</taxon>
    </lineage>
</organism>
<keyword evidence="1 2" id="KW-0238">DNA-binding</keyword>
<feature type="region of interest" description="Disordered" evidence="4">
    <location>
        <begin position="107"/>
        <end position="138"/>
    </location>
</feature>
<comment type="subunit">
    <text evidence="2">Homotetramer.</text>
</comment>
<dbReference type="InterPro" id="IPR012340">
    <property type="entry name" value="NA-bd_OB-fold"/>
</dbReference>
<name>A0A2M7XCH1_9BACT</name>
<evidence type="ECO:0000256" key="1">
    <source>
        <dbReference type="ARBA" id="ARBA00023125"/>
    </source>
</evidence>
<dbReference type="PANTHER" id="PTHR10302">
    <property type="entry name" value="SINGLE-STRANDED DNA-BINDING PROTEIN"/>
    <property type="match status" value="1"/>
</dbReference>
<evidence type="ECO:0000256" key="4">
    <source>
        <dbReference type="SAM" id="MobiDB-lite"/>
    </source>
</evidence>
<dbReference type="GO" id="GO:0006260">
    <property type="term" value="P:DNA replication"/>
    <property type="evidence" value="ECO:0007669"/>
    <property type="project" value="InterPro"/>
</dbReference>